<name>A0A1K2INV5_9FLAO</name>
<dbReference type="STRING" id="369401.SAMN05428642_103482"/>
<accession>A0A1K2INV5</accession>
<keyword evidence="2" id="KW-1185">Reference proteome</keyword>
<reference evidence="1 2" key="1">
    <citation type="submission" date="2016-10" db="EMBL/GenBank/DDBJ databases">
        <authorList>
            <person name="de Groot N.N."/>
        </authorList>
    </citation>
    <scope>NUCLEOTIDE SEQUENCE [LARGE SCALE GENOMIC DNA]</scope>
    <source>
        <strain evidence="1 2">DSM 18180</strain>
    </source>
</reference>
<dbReference type="NCBIfam" id="TIGR04131">
    <property type="entry name" value="Bac_Flav_CTERM"/>
    <property type="match status" value="1"/>
</dbReference>
<dbReference type="AlphaFoldDB" id="A0A1K2INV5"/>
<dbReference type="Pfam" id="PF13585">
    <property type="entry name" value="CHU_C"/>
    <property type="match status" value="1"/>
</dbReference>
<proteinExistence type="predicted"/>
<dbReference type="Proteomes" id="UP000182544">
    <property type="component" value="Unassembled WGS sequence"/>
</dbReference>
<sequence>MRKNFFGVFFLIFAISFSQEEASYWYFGENAGIHFNANGSVSNLTDGRLNTVEGCTTISDNNGDLLFYTDGITVWNKLHQPMSNANGSIGNGLYGDPSSSQSAIVVPKPNDLNIYYVFTVDTAVGNGDPDRGFNYSIVDLSLNGGLGDVVSKNVNLLLDSSEKISAVLKDCESKSIWVITLASSNGLPSNNPNFNTFYAYEVSNTGVNTTPVKSTFTLFVNDARGYLKLSPDGTKLACANSESGLYLYDFDTSTGIVSNQTPININFSPFNKPQSPYGVEFSQNNELLYVSANFNADQSEFNIPSSQYGSLLQYDLTATNISASEIVIDDRQMYRGALQLAPNGKIYRAMSITYDLGSPFLSVINNPNLSGLACNYEHNAVALSRNSTQGLPPFITSFFAEKIDIVRNEFESIYLPLCIGDTYTLIAEEVPGATYTWTKDGVLITENDFDLEVSQPGLYNVLIETNSGDCDTLEGEALVEYFDVPRTNPISDIIICDDNNDGKHIFDFSLQNTEGLGTQDPKVYSIKYYISQLDADLNQNEIILPFENTLNTQRIYTRIGISGNNSCFDTNVSFLIEVFNTPIANLADSIEICDMEITSDLDVTNGQTEIDLHQFDNAVLGNQNASLNSITYHQTIIDAETNNNPLNFSYYNQTPFQENIYARIENNLSTNCFSISEAIEITVNPLPEYTNTSLIQCDEDGLKDNITTFNLLEAENTLNNNSPNRSLKFFNSINEAENNLNEISNTNSFKNTTNPQIIYVKVIDTNTDCFSIAELTLETSTTQIQNYLVPAVCDELNSEDGLNTFNLNDISTEMQSINAISFPISYYETYGDALIEENELTSPYNNTNPYSQILYARAENNNACYGISEVALTINKLPNIVTEDLMYYCLNTFPETIPIDTAIINDTSDNYTYNWSNGESTYEIQINEPNIYNVTVTNLNGCSKNRTIIIEPSNTASFNEIKVTDVSENNTITVFVSGEGEYEFSLLDANMNVIKPYQDSNVFDNVYPGIYTIAVKDIKNDCGIVNNQVSVIGFPKYFTPNNDGIHDTWQVLGVSDMFQPNTKILIFNRFGKLIKELNPLGEGWNGLFNGEKLPTDDYWFSIKLQDGRIFKNHFTLKY</sequence>
<evidence type="ECO:0000313" key="1">
    <source>
        <dbReference type="EMBL" id="SFZ93982.1"/>
    </source>
</evidence>
<dbReference type="SUPFAM" id="SSF82171">
    <property type="entry name" value="DPP6 N-terminal domain-like"/>
    <property type="match status" value="1"/>
</dbReference>
<organism evidence="1 2">
    <name type="scientific">Flaviramulus basaltis</name>
    <dbReference type="NCBI Taxonomy" id="369401"/>
    <lineage>
        <taxon>Bacteria</taxon>
        <taxon>Pseudomonadati</taxon>
        <taxon>Bacteroidota</taxon>
        <taxon>Flavobacteriia</taxon>
        <taxon>Flavobacteriales</taxon>
        <taxon>Flavobacteriaceae</taxon>
        <taxon>Flaviramulus</taxon>
    </lineage>
</organism>
<dbReference type="InterPro" id="IPR026341">
    <property type="entry name" value="T9SS_type_B"/>
</dbReference>
<dbReference type="OrthoDB" id="9765926at2"/>
<dbReference type="RefSeq" id="WP_072403080.1">
    <property type="nucleotide sequence ID" value="NZ_FPKV01000003.1"/>
</dbReference>
<dbReference type="EMBL" id="FPKV01000003">
    <property type="protein sequence ID" value="SFZ93982.1"/>
    <property type="molecule type" value="Genomic_DNA"/>
</dbReference>
<protein>
    <submittedName>
        <fullName evidence="1">Gliding motility-associated C-terminal domain-containing protein</fullName>
    </submittedName>
</protein>
<evidence type="ECO:0000313" key="2">
    <source>
        <dbReference type="Proteomes" id="UP000182544"/>
    </source>
</evidence>
<gene>
    <name evidence="1" type="ORF">SAMN05428642_103482</name>
</gene>